<sequence>MQAAEFSWKNDNGNQIYAVEWPVPQARAVIGLVHGVGEHCRRYDEMAAWYNAHGIAMVGYDRQGYGRSEGRKGYAENYKEYIDEIAHLLIECERRYPDLPVFLYGHSMGGHLLLRYLIRRHPNISGAVVSAPHIRLSFQPNPVLVGIGKILRNLYPTFTQENKLDTNMLSRTPGVKATYEADPYVHAKITSRTGIDILENADELNQYDEGIDVPVLLMHGEADGLTSHDGSKDFAARNPEGLTFKSWPELYHELHNEPEREDVFRYVLSWLEENMDAVYRVPKSV</sequence>
<protein>
    <submittedName>
        <fullName evidence="2">Lysophospholipase</fullName>
    </submittedName>
</protein>
<dbReference type="AlphaFoldDB" id="A0A5C7FKC8"/>
<dbReference type="InterPro" id="IPR029058">
    <property type="entry name" value="AB_hydrolase_fold"/>
</dbReference>
<dbReference type="RefSeq" id="WP_147929878.1">
    <property type="nucleotide sequence ID" value="NZ_VOXD01000007.1"/>
</dbReference>
<organism evidence="2 3">
    <name type="scientific">Neolewinella aurantiaca</name>
    <dbReference type="NCBI Taxonomy" id="2602767"/>
    <lineage>
        <taxon>Bacteria</taxon>
        <taxon>Pseudomonadati</taxon>
        <taxon>Bacteroidota</taxon>
        <taxon>Saprospiria</taxon>
        <taxon>Saprospirales</taxon>
        <taxon>Lewinellaceae</taxon>
        <taxon>Neolewinella</taxon>
    </lineage>
</organism>
<keyword evidence="3" id="KW-1185">Reference proteome</keyword>
<name>A0A5C7FKC8_9BACT</name>
<dbReference type="OrthoDB" id="9780932at2"/>
<feature type="domain" description="Serine aminopeptidase S33" evidence="1">
    <location>
        <begin position="25"/>
        <end position="259"/>
    </location>
</feature>
<dbReference type="InterPro" id="IPR051044">
    <property type="entry name" value="MAG_DAG_Lipase"/>
</dbReference>
<dbReference type="EMBL" id="VOXD01000007">
    <property type="protein sequence ID" value="TXF90396.1"/>
    <property type="molecule type" value="Genomic_DNA"/>
</dbReference>
<dbReference type="Proteomes" id="UP000321907">
    <property type="component" value="Unassembled WGS sequence"/>
</dbReference>
<evidence type="ECO:0000259" key="1">
    <source>
        <dbReference type="Pfam" id="PF12146"/>
    </source>
</evidence>
<evidence type="ECO:0000313" key="3">
    <source>
        <dbReference type="Proteomes" id="UP000321907"/>
    </source>
</evidence>
<reference evidence="2 3" key="1">
    <citation type="submission" date="2019-08" db="EMBL/GenBank/DDBJ databases">
        <title>Lewinella sp. strain SSH13 Genome sequencing and assembly.</title>
        <authorList>
            <person name="Kim I."/>
        </authorList>
    </citation>
    <scope>NUCLEOTIDE SEQUENCE [LARGE SCALE GENOMIC DNA]</scope>
    <source>
        <strain evidence="2 3">SSH13</strain>
    </source>
</reference>
<dbReference type="Pfam" id="PF12146">
    <property type="entry name" value="Hydrolase_4"/>
    <property type="match status" value="1"/>
</dbReference>
<dbReference type="Gene3D" id="3.40.50.1820">
    <property type="entry name" value="alpha/beta hydrolase"/>
    <property type="match status" value="1"/>
</dbReference>
<proteinExistence type="predicted"/>
<evidence type="ECO:0000313" key="2">
    <source>
        <dbReference type="EMBL" id="TXF90396.1"/>
    </source>
</evidence>
<comment type="caution">
    <text evidence="2">The sequence shown here is derived from an EMBL/GenBank/DDBJ whole genome shotgun (WGS) entry which is preliminary data.</text>
</comment>
<dbReference type="SUPFAM" id="SSF53474">
    <property type="entry name" value="alpha/beta-Hydrolases"/>
    <property type="match status" value="1"/>
</dbReference>
<dbReference type="InterPro" id="IPR022742">
    <property type="entry name" value="Hydrolase_4"/>
</dbReference>
<accession>A0A5C7FKC8</accession>
<gene>
    <name evidence="2" type="ORF">FUA23_06290</name>
</gene>
<dbReference type="PANTHER" id="PTHR11614">
    <property type="entry name" value="PHOSPHOLIPASE-RELATED"/>
    <property type="match status" value="1"/>
</dbReference>